<feature type="domain" description="HTH cro/C1-type" evidence="2">
    <location>
        <begin position="6"/>
        <end position="61"/>
    </location>
</feature>
<dbReference type="STRING" id="1499688.BN000_01590"/>
<dbReference type="RefSeq" id="WP_090632936.1">
    <property type="nucleotide sequence ID" value="NZ_CVRB01000001.1"/>
</dbReference>
<evidence type="ECO:0000256" key="1">
    <source>
        <dbReference type="ARBA" id="ARBA00023125"/>
    </source>
</evidence>
<accession>A0A0U1NUE5</accession>
<dbReference type="GO" id="GO:0003677">
    <property type="term" value="F:DNA binding"/>
    <property type="evidence" value="ECO:0007669"/>
    <property type="project" value="UniProtKB-KW"/>
</dbReference>
<dbReference type="GO" id="GO:0003700">
    <property type="term" value="F:DNA-binding transcription factor activity"/>
    <property type="evidence" value="ECO:0007669"/>
    <property type="project" value="TreeGrafter"/>
</dbReference>
<dbReference type="SUPFAM" id="SSF47413">
    <property type="entry name" value="lambda repressor-like DNA-binding domains"/>
    <property type="match status" value="1"/>
</dbReference>
<dbReference type="Pfam" id="PF01381">
    <property type="entry name" value="HTH_3"/>
    <property type="match status" value="1"/>
</dbReference>
<reference evidence="4" key="1">
    <citation type="submission" date="2015-05" db="EMBL/GenBank/DDBJ databases">
        <authorList>
            <person name="Urmite Genomes"/>
        </authorList>
    </citation>
    <scope>NUCLEOTIDE SEQUENCE [LARGE SCALE GENOMIC DNA]</scope>
    <source>
        <strain evidence="4">LF1</strain>
    </source>
</reference>
<organism evidence="3 4">
    <name type="scientific">Neobacillus massiliamazoniensis</name>
    <dbReference type="NCBI Taxonomy" id="1499688"/>
    <lineage>
        <taxon>Bacteria</taxon>
        <taxon>Bacillati</taxon>
        <taxon>Bacillota</taxon>
        <taxon>Bacilli</taxon>
        <taxon>Bacillales</taxon>
        <taxon>Bacillaceae</taxon>
        <taxon>Neobacillus</taxon>
    </lineage>
</organism>
<dbReference type="SMART" id="SM00530">
    <property type="entry name" value="HTH_XRE"/>
    <property type="match status" value="1"/>
</dbReference>
<dbReference type="OrthoDB" id="1859224at2"/>
<dbReference type="PANTHER" id="PTHR46797">
    <property type="entry name" value="HTH-TYPE TRANSCRIPTIONAL REGULATOR"/>
    <property type="match status" value="1"/>
</dbReference>
<dbReference type="PANTHER" id="PTHR46797:SF1">
    <property type="entry name" value="METHYLPHOSPHONATE SYNTHASE"/>
    <property type="match status" value="1"/>
</dbReference>
<evidence type="ECO:0000313" key="3">
    <source>
        <dbReference type="EMBL" id="CRK81679.1"/>
    </source>
</evidence>
<dbReference type="PROSITE" id="PS50943">
    <property type="entry name" value="HTH_CROC1"/>
    <property type="match status" value="1"/>
</dbReference>
<dbReference type="CDD" id="cd00093">
    <property type="entry name" value="HTH_XRE"/>
    <property type="match status" value="1"/>
</dbReference>
<name>A0A0U1NUE5_9BACI</name>
<dbReference type="InterPro" id="IPR010982">
    <property type="entry name" value="Lambda_DNA-bd_dom_sf"/>
</dbReference>
<keyword evidence="1" id="KW-0238">DNA-binding</keyword>
<dbReference type="AlphaFoldDB" id="A0A0U1NUE5"/>
<dbReference type="InterPro" id="IPR050807">
    <property type="entry name" value="TransReg_Diox_bact_type"/>
</dbReference>
<dbReference type="Proteomes" id="UP000199087">
    <property type="component" value="Unassembled WGS sequence"/>
</dbReference>
<protein>
    <submittedName>
        <fullName evidence="3">XRE family transcriptional regulator</fullName>
    </submittedName>
</protein>
<proteinExistence type="predicted"/>
<dbReference type="GO" id="GO:0005829">
    <property type="term" value="C:cytosol"/>
    <property type="evidence" value="ECO:0007669"/>
    <property type="project" value="TreeGrafter"/>
</dbReference>
<dbReference type="InterPro" id="IPR001387">
    <property type="entry name" value="Cro/C1-type_HTH"/>
</dbReference>
<dbReference type="Gene3D" id="1.10.260.40">
    <property type="entry name" value="lambda repressor-like DNA-binding domains"/>
    <property type="match status" value="1"/>
</dbReference>
<evidence type="ECO:0000313" key="4">
    <source>
        <dbReference type="Proteomes" id="UP000199087"/>
    </source>
</evidence>
<keyword evidence="4" id="KW-1185">Reference proteome</keyword>
<evidence type="ECO:0000259" key="2">
    <source>
        <dbReference type="PROSITE" id="PS50943"/>
    </source>
</evidence>
<gene>
    <name evidence="3" type="ORF">BN000_01590</name>
</gene>
<dbReference type="EMBL" id="CVRB01000001">
    <property type="protein sequence ID" value="CRK81679.1"/>
    <property type="molecule type" value="Genomic_DNA"/>
</dbReference>
<sequence>MIGKTIYQIRRKRGYTLSELAERTRISKSYLSNIERNININPSIEVIKKIAKVLEVDLKTLIGTIDGTQNDLDSDWIDFVNELKESGIEKELLHEYKPLIEFIKWKNDSKGK</sequence>